<organism evidence="2 3">
    <name type="scientific">Bombus terrestris</name>
    <name type="common">Buff-tailed bumblebee</name>
    <name type="synonym">Apis terrestris</name>
    <dbReference type="NCBI Taxonomy" id="30195"/>
    <lineage>
        <taxon>Eukaryota</taxon>
        <taxon>Metazoa</taxon>
        <taxon>Ecdysozoa</taxon>
        <taxon>Arthropoda</taxon>
        <taxon>Hexapoda</taxon>
        <taxon>Insecta</taxon>
        <taxon>Pterygota</taxon>
        <taxon>Neoptera</taxon>
        <taxon>Endopterygota</taxon>
        <taxon>Hymenoptera</taxon>
        <taxon>Apocrita</taxon>
        <taxon>Aculeata</taxon>
        <taxon>Apoidea</taxon>
        <taxon>Anthophila</taxon>
        <taxon>Apidae</taxon>
        <taxon>Bombus</taxon>
        <taxon>Bombus</taxon>
    </lineage>
</organism>
<dbReference type="SUPFAM" id="SSF55729">
    <property type="entry name" value="Acyl-CoA N-acyltransferases (Nat)"/>
    <property type="match status" value="1"/>
</dbReference>
<accession>A0A9C6W937</accession>
<dbReference type="CDD" id="cd04301">
    <property type="entry name" value="NAT_SF"/>
    <property type="match status" value="1"/>
</dbReference>
<dbReference type="AlphaFoldDB" id="A0A9C6W937"/>
<reference evidence="3" key="1">
    <citation type="submission" date="2025-08" db="UniProtKB">
        <authorList>
            <consortium name="RefSeq"/>
        </authorList>
    </citation>
    <scope>IDENTIFICATION</scope>
</reference>
<dbReference type="RefSeq" id="XP_048266942.1">
    <property type="nucleotide sequence ID" value="XM_048410985.1"/>
</dbReference>
<evidence type="ECO:0000259" key="1">
    <source>
        <dbReference type="Pfam" id="PF00583"/>
    </source>
</evidence>
<dbReference type="GO" id="GO:0016747">
    <property type="term" value="F:acyltransferase activity, transferring groups other than amino-acyl groups"/>
    <property type="evidence" value="ECO:0007669"/>
    <property type="project" value="InterPro"/>
</dbReference>
<gene>
    <name evidence="3" type="primary">LOC125386111</name>
</gene>
<dbReference type="InterPro" id="IPR000182">
    <property type="entry name" value="GNAT_dom"/>
</dbReference>
<protein>
    <submittedName>
        <fullName evidence="3">Uncharacterized protein LOC125386111</fullName>
    </submittedName>
</protein>
<dbReference type="KEGG" id="bter:125386111"/>
<dbReference type="Proteomes" id="UP000835206">
    <property type="component" value="Chromosome 12"/>
</dbReference>
<evidence type="ECO:0000313" key="3">
    <source>
        <dbReference type="RefSeq" id="XP_048266942.1"/>
    </source>
</evidence>
<dbReference type="InterPro" id="IPR016181">
    <property type="entry name" value="Acyl_CoA_acyltransferase"/>
</dbReference>
<dbReference type="GeneID" id="125386111"/>
<dbReference type="Pfam" id="PF00583">
    <property type="entry name" value="Acetyltransf_1"/>
    <property type="match status" value="1"/>
</dbReference>
<feature type="domain" description="N-acetyltransferase" evidence="1">
    <location>
        <begin position="180"/>
        <end position="226"/>
    </location>
</feature>
<sequence>MFAKIQSTRDNSIEARRRSSIKESDFFSLNLRVLAIRKLQEKDDLYMADAPMVWQRLSAGYRIVDLRLNRFMQTLHFVLTYFCRTEPLFKAIGLSDDAVSMKIFMNGVFKHMESMISFCAVKEGTNDLVGVLVASMFEKSQWYIKKELYSIVKHVFVSIEIVEQQLTIGETLRQVMTLKGYVTAKAQTHEIMNVGGLVWIDILCVKPEHRNNGIGTALVRSCMTRASYLATACAGQFTSGAAQTIGTFRFVRCFAITTKRFASSFG</sequence>
<evidence type="ECO:0000313" key="2">
    <source>
        <dbReference type="Proteomes" id="UP000835206"/>
    </source>
</evidence>
<name>A0A9C6W937_BOMTE</name>
<dbReference type="OrthoDB" id="6588672at2759"/>
<dbReference type="Gene3D" id="3.40.630.30">
    <property type="match status" value="1"/>
</dbReference>
<keyword evidence="2" id="KW-1185">Reference proteome</keyword>
<proteinExistence type="predicted"/>